<feature type="region of interest" description="Disordered" evidence="1">
    <location>
        <begin position="123"/>
        <end position="218"/>
    </location>
</feature>
<gene>
    <name evidence="3" type="primary">LOC116668198</name>
</gene>
<feature type="compositionally biased region" description="Basic residues" evidence="1">
    <location>
        <begin position="172"/>
        <end position="185"/>
    </location>
</feature>
<feature type="region of interest" description="Disordered" evidence="1">
    <location>
        <begin position="1"/>
        <end position="23"/>
    </location>
</feature>
<sequence>MKSRGEGVRKREQRGFLAKGTISREAPNPREALCLVEELEADEYSWNTVASWGIQTGRGGRAGGESLAPRQYRPGAVTAAGFGPAPQAGHAPGSTPRYLRRLQRRRLRQARPRTKVAGGVQSFGVVSGRHGPAEDRARADPSWLSGLGRAPPRSPQAPPRLGDCSATPPLRPPRRPRPHRRRARKAWAERRGLGGEARLGRRASRGGGTDAIRLPGAAPREVGGGAAVVERQWERKRARATQVPHGALLFSPHASSSLLVACCLPTAALPDESFRSAVAEKPSPPRLGAE</sequence>
<proteinExistence type="predicted"/>
<dbReference type="AlphaFoldDB" id="A0A8B8U8S1"/>
<name>A0A8B8U8S1_CAMFR</name>
<evidence type="ECO:0000256" key="1">
    <source>
        <dbReference type="SAM" id="MobiDB-lite"/>
    </source>
</evidence>
<keyword evidence="2" id="KW-1185">Reference proteome</keyword>
<dbReference type="KEGG" id="cfr:116668198"/>
<dbReference type="GeneID" id="116668198"/>
<dbReference type="Proteomes" id="UP000694856">
    <property type="component" value="Chromosome 13"/>
</dbReference>
<protein>
    <submittedName>
        <fullName evidence="3">Uncharacterized protein LOC116668198</fullName>
    </submittedName>
</protein>
<reference evidence="3" key="1">
    <citation type="submission" date="2025-08" db="UniProtKB">
        <authorList>
            <consortium name="RefSeq"/>
        </authorList>
    </citation>
    <scope>IDENTIFICATION</scope>
    <source>
        <tissue evidence="3">Ear skin</tissue>
    </source>
</reference>
<feature type="region of interest" description="Disordered" evidence="1">
    <location>
        <begin position="77"/>
        <end position="102"/>
    </location>
</feature>
<feature type="compositionally biased region" description="Basic and acidic residues" evidence="1">
    <location>
        <begin position="1"/>
        <end position="14"/>
    </location>
</feature>
<evidence type="ECO:0000313" key="2">
    <source>
        <dbReference type="Proteomes" id="UP000694856"/>
    </source>
</evidence>
<accession>A0A8B8U8S1</accession>
<evidence type="ECO:0000313" key="3">
    <source>
        <dbReference type="RefSeq" id="XP_032350698.1"/>
    </source>
</evidence>
<organism evidence="2 3">
    <name type="scientific">Camelus ferus</name>
    <name type="common">Wild bactrian camel</name>
    <name type="synonym">Camelus bactrianus ferus</name>
    <dbReference type="NCBI Taxonomy" id="419612"/>
    <lineage>
        <taxon>Eukaryota</taxon>
        <taxon>Metazoa</taxon>
        <taxon>Chordata</taxon>
        <taxon>Craniata</taxon>
        <taxon>Vertebrata</taxon>
        <taxon>Euteleostomi</taxon>
        <taxon>Mammalia</taxon>
        <taxon>Eutheria</taxon>
        <taxon>Laurasiatheria</taxon>
        <taxon>Artiodactyla</taxon>
        <taxon>Tylopoda</taxon>
        <taxon>Camelidae</taxon>
        <taxon>Camelus</taxon>
    </lineage>
</organism>
<dbReference type="RefSeq" id="XP_032350698.1">
    <property type="nucleotide sequence ID" value="XM_032494807.1"/>
</dbReference>